<organism evidence="7 8">
    <name type="scientific">Macrosiphum euphorbiae</name>
    <name type="common">potato aphid</name>
    <dbReference type="NCBI Taxonomy" id="13131"/>
    <lineage>
        <taxon>Eukaryota</taxon>
        <taxon>Metazoa</taxon>
        <taxon>Ecdysozoa</taxon>
        <taxon>Arthropoda</taxon>
        <taxon>Hexapoda</taxon>
        <taxon>Insecta</taxon>
        <taxon>Pterygota</taxon>
        <taxon>Neoptera</taxon>
        <taxon>Paraneoptera</taxon>
        <taxon>Hemiptera</taxon>
        <taxon>Sternorrhyncha</taxon>
        <taxon>Aphidomorpha</taxon>
        <taxon>Aphidoidea</taxon>
        <taxon>Aphididae</taxon>
        <taxon>Macrosiphini</taxon>
        <taxon>Macrosiphum</taxon>
    </lineage>
</organism>
<dbReference type="Gene3D" id="6.20.210.20">
    <property type="entry name" value="THAP domain"/>
    <property type="match status" value="1"/>
</dbReference>
<evidence type="ECO:0000256" key="2">
    <source>
        <dbReference type="ARBA" id="ARBA00022771"/>
    </source>
</evidence>
<comment type="caution">
    <text evidence="7">The sequence shown here is derived from an EMBL/GenBank/DDBJ whole genome shotgun (WGS) entry which is preliminary data.</text>
</comment>
<accession>A0AAV0VNR0</accession>
<dbReference type="GO" id="GO:0008270">
    <property type="term" value="F:zinc ion binding"/>
    <property type="evidence" value="ECO:0007669"/>
    <property type="project" value="UniProtKB-KW"/>
</dbReference>
<dbReference type="SMART" id="SM00980">
    <property type="entry name" value="THAP"/>
    <property type="match status" value="1"/>
</dbReference>
<dbReference type="InterPro" id="IPR038441">
    <property type="entry name" value="THAP_Znf_sf"/>
</dbReference>
<evidence type="ECO:0000259" key="6">
    <source>
        <dbReference type="PROSITE" id="PS50950"/>
    </source>
</evidence>
<dbReference type="PANTHER" id="PTHR46600">
    <property type="entry name" value="THAP DOMAIN-CONTAINING"/>
    <property type="match status" value="1"/>
</dbReference>
<keyword evidence="1" id="KW-0479">Metal-binding</keyword>
<dbReference type="InterPro" id="IPR026516">
    <property type="entry name" value="THAP1/10"/>
</dbReference>
<keyword evidence="4 5" id="KW-0238">DNA-binding</keyword>
<dbReference type="InterPro" id="IPR006612">
    <property type="entry name" value="THAP_Znf"/>
</dbReference>
<feature type="domain" description="THAP-type" evidence="6">
    <location>
        <begin position="1"/>
        <end position="86"/>
    </location>
</feature>
<dbReference type="GO" id="GO:0043565">
    <property type="term" value="F:sequence-specific DNA binding"/>
    <property type="evidence" value="ECO:0007669"/>
    <property type="project" value="InterPro"/>
</dbReference>
<sequence>MGGVRCAAKGCKNCMKNDNHYMYHRFPSMKDRCIEWLKACGRHDLLNTPVESIYRNFRICSVHFEPKMYSNPEKTLLLPQAMPTLW</sequence>
<name>A0AAV0VNR0_9HEMI</name>
<reference evidence="7 8" key="1">
    <citation type="submission" date="2023-01" db="EMBL/GenBank/DDBJ databases">
        <authorList>
            <person name="Whitehead M."/>
        </authorList>
    </citation>
    <scope>NUCLEOTIDE SEQUENCE [LARGE SCALE GENOMIC DNA]</scope>
</reference>
<evidence type="ECO:0000256" key="1">
    <source>
        <dbReference type="ARBA" id="ARBA00022723"/>
    </source>
</evidence>
<dbReference type="SMART" id="SM00692">
    <property type="entry name" value="DM3"/>
    <property type="match status" value="1"/>
</dbReference>
<evidence type="ECO:0000256" key="5">
    <source>
        <dbReference type="PROSITE-ProRule" id="PRU00309"/>
    </source>
</evidence>
<proteinExistence type="predicted"/>
<evidence type="ECO:0000256" key="3">
    <source>
        <dbReference type="ARBA" id="ARBA00022833"/>
    </source>
</evidence>
<dbReference type="Proteomes" id="UP001160148">
    <property type="component" value="Unassembled WGS sequence"/>
</dbReference>
<keyword evidence="2 5" id="KW-0863">Zinc-finger</keyword>
<protein>
    <recommendedName>
        <fullName evidence="6">THAP-type domain-containing protein</fullName>
    </recommendedName>
</protein>
<dbReference type="AlphaFoldDB" id="A0AAV0VNR0"/>
<evidence type="ECO:0000256" key="4">
    <source>
        <dbReference type="ARBA" id="ARBA00023125"/>
    </source>
</evidence>
<gene>
    <name evidence="7" type="ORF">MEUPH1_LOCUS2792</name>
</gene>
<keyword evidence="3" id="KW-0862">Zinc</keyword>
<evidence type="ECO:0000313" key="8">
    <source>
        <dbReference type="Proteomes" id="UP001160148"/>
    </source>
</evidence>
<dbReference type="PANTHER" id="PTHR46600:SF11">
    <property type="entry name" value="THAP DOMAIN-CONTAINING PROTEIN 10"/>
    <property type="match status" value="1"/>
</dbReference>
<evidence type="ECO:0000313" key="7">
    <source>
        <dbReference type="EMBL" id="CAI6345824.1"/>
    </source>
</evidence>
<dbReference type="SUPFAM" id="SSF57716">
    <property type="entry name" value="Glucocorticoid receptor-like (DNA-binding domain)"/>
    <property type="match status" value="1"/>
</dbReference>
<dbReference type="EMBL" id="CARXXK010000001">
    <property type="protein sequence ID" value="CAI6345824.1"/>
    <property type="molecule type" value="Genomic_DNA"/>
</dbReference>
<dbReference type="Pfam" id="PF05485">
    <property type="entry name" value="THAP"/>
    <property type="match status" value="1"/>
</dbReference>
<dbReference type="PROSITE" id="PS50950">
    <property type="entry name" value="ZF_THAP"/>
    <property type="match status" value="1"/>
</dbReference>
<keyword evidence="8" id="KW-1185">Reference proteome</keyword>